<dbReference type="InParanoid" id="A0A061FAU3"/>
<accession>A0A061FAU3</accession>
<reference evidence="2 3" key="1">
    <citation type="journal article" date="2013" name="Genome Biol.">
        <title>The genome sequence of the most widely cultivated cacao type and its use to identify candidate genes regulating pod color.</title>
        <authorList>
            <person name="Motamayor J.C."/>
            <person name="Mockaitis K."/>
            <person name="Schmutz J."/>
            <person name="Haiminen N."/>
            <person name="Iii D.L."/>
            <person name="Cornejo O."/>
            <person name="Findley S.D."/>
            <person name="Zheng P."/>
            <person name="Utro F."/>
            <person name="Royaert S."/>
            <person name="Saski C."/>
            <person name="Jenkins J."/>
            <person name="Podicheti R."/>
            <person name="Zhao M."/>
            <person name="Scheffler B.E."/>
            <person name="Stack J.C."/>
            <person name="Feltus F.A."/>
            <person name="Mustiga G.M."/>
            <person name="Amores F."/>
            <person name="Phillips W."/>
            <person name="Marelli J.P."/>
            <person name="May G.D."/>
            <person name="Shapiro H."/>
            <person name="Ma J."/>
            <person name="Bustamante C.D."/>
            <person name="Schnell R.J."/>
            <person name="Main D."/>
            <person name="Gilbert D."/>
            <person name="Parida L."/>
            <person name="Kuhn D.N."/>
        </authorList>
    </citation>
    <scope>NUCLEOTIDE SEQUENCE [LARGE SCALE GENOMIC DNA]</scope>
    <source>
        <strain evidence="3">cv. Matina 1-6</strain>
    </source>
</reference>
<evidence type="ECO:0000313" key="3">
    <source>
        <dbReference type="Proteomes" id="UP000026915"/>
    </source>
</evidence>
<dbReference type="OMA" id="NRECESK"/>
<dbReference type="AlphaFoldDB" id="A0A061FAU3"/>
<evidence type="ECO:0000256" key="1">
    <source>
        <dbReference type="SAM" id="MobiDB-lite"/>
    </source>
</evidence>
<feature type="compositionally biased region" description="Basic and acidic residues" evidence="1">
    <location>
        <begin position="7"/>
        <end position="23"/>
    </location>
</feature>
<feature type="region of interest" description="Disordered" evidence="1">
    <location>
        <begin position="1"/>
        <end position="39"/>
    </location>
</feature>
<gene>
    <name evidence="2" type="ORF">TCM_032491</name>
</gene>
<name>A0A061FAU3_THECC</name>
<proteinExistence type="predicted"/>
<dbReference type="Proteomes" id="UP000026915">
    <property type="component" value="Chromosome 7"/>
</dbReference>
<dbReference type="EMBL" id="CM001885">
    <property type="protein sequence ID" value="EOY13837.1"/>
    <property type="molecule type" value="Genomic_DNA"/>
</dbReference>
<keyword evidence="3" id="KW-1185">Reference proteome</keyword>
<evidence type="ECO:0000313" key="2">
    <source>
        <dbReference type="EMBL" id="EOY13837.1"/>
    </source>
</evidence>
<protein>
    <submittedName>
        <fullName evidence="2">Uncharacterized protein</fullName>
    </submittedName>
</protein>
<dbReference type="Gramene" id="EOY13837">
    <property type="protein sequence ID" value="EOY13837"/>
    <property type="gene ID" value="TCM_032491"/>
</dbReference>
<dbReference type="HOGENOM" id="CLU_607507_0_0_1"/>
<organism evidence="2 3">
    <name type="scientific">Theobroma cacao</name>
    <name type="common">Cacao</name>
    <name type="synonym">Cocoa</name>
    <dbReference type="NCBI Taxonomy" id="3641"/>
    <lineage>
        <taxon>Eukaryota</taxon>
        <taxon>Viridiplantae</taxon>
        <taxon>Streptophyta</taxon>
        <taxon>Embryophyta</taxon>
        <taxon>Tracheophyta</taxon>
        <taxon>Spermatophyta</taxon>
        <taxon>Magnoliopsida</taxon>
        <taxon>eudicotyledons</taxon>
        <taxon>Gunneridae</taxon>
        <taxon>Pentapetalae</taxon>
        <taxon>rosids</taxon>
        <taxon>malvids</taxon>
        <taxon>Malvales</taxon>
        <taxon>Malvaceae</taxon>
        <taxon>Byttnerioideae</taxon>
        <taxon>Theobroma</taxon>
    </lineage>
</organism>
<sequence length="451" mass="52294">MGSGPNRECESKDSSGEKSRVYSDRNPVYITSDNGNRDELNQLNTQHPISCNVSLNPKEIDDAQYTSSKFIEGKGRCYIINQKYIIPYQGLRTHPVDSKSIPTSFIPREDIKEAKKLYDCLSSCNDTIVVQCYDIICYEDKEWLVVVEPVETLKSFFRRIMEDWIHTSRTGIPATDKARWWNHIKDLFTNVFRNVISACSTVICEEKFMNQGPIYFNNLEKCLMISVADKCVKLLPDWDAKKGRGINIDKLQQLMSSIIGLPFELNDVAADGDFKLPNELVSFLHNLSNDNLKYVGLKFLLDAPYFWCGNKRYRFIENLYDLMKRDMIQRKLLNDKLKCRHDEARWVKNIAQYAVLWGIYKYAGSSGVAPAKYELDIDVVRFSSNVYRHYNDEQYKKLRTKALERVKIEDELRAAIPNLYVNLSEALLLYAKSNRGKREAIFKKALSSEYL</sequence>